<protein>
    <submittedName>
        <fullName evidence="1">Uncharacterized protein</fullName>
    </submittedName>
</protein>
<dbReference type="AlphaFoldDB" id="A0AAF1K1I9"/>
<dbReference type="Proteomes" id="UP001196068">
    <property type="component" value="Unassembled WGS sequence"/>
</dbReference>
<reference evidence="1" key="2">
    <citation type="journal article" date="2021" name="Syst. Appl. Microbiol.">
        <title>Roseomonas hellenica sp. nov., isolated from roots of wild-growing Alkanna tinctoria.</title>
        <authorList>
            <person name="Rat A."/>
            <person name="Naranjo H.D."/>
            <person name="Lebbe L."/>
            <person name="Cnockaert M."/>
            <person name="Krigas N."/>
            <person name="Grigoriadou K."/>
            <person name="Maloupa E."/>
            <person name="Willems A."/>
        </authorList>
    </citation>
    <scope>NUCLEOTIDE SEQUENCE</scope>
    <source>
        <strain evidence="1">LMG 28251</strain>
    </source>
</reference>
<proteinExistence type="predicted"/>
<reference evidence="1" key="1">
    <citation type="submission" date="2020-01" db="EMBL/GenBank/DDBJ databases">
        <authorList>
            <person name="Rat A."/>
        </authorList>
    </citation>
    <scope>NUCLEOTIDE SEQUENCE</scope>
    <source>
        <strain evidence="1">LMG 28251</strain>
    </source>
</reference>
<dbReference type="InterPro" id="IPR010466">
    <property type="entry name" value="DUF1058"/>
</dbReference>
<evidence type="ECO:0000313" key="2">
    <source>
        <dbReference type="Proteomes" id="UP001196068"/>
    </source>
</evidence>
<gene>
    <name evidence="1" type="ORF">GXW79_05965</name>
</gene>
<comment type="caution">
    <text evidence="1">The sequence shown here is derived from an EMBL/GenBank/DDBJ whole genome shotgun (WGS) entry which is preliminary data.</text>
</comment>
<organism evidence="1 2">
    <name type="scientific">Plastoroseomonas arctica</name>
    <dbReference type="NCBI Taxonomy" id="1509237"/>
    <lineage>
        <taxon>Bacteria</taxon>
        <taxon>Pseudomonadati</taxon>
        <taxon>Pseudomonadota</taxon>
        <taxon>Alphaproteobacteria</taxon>
        <taxon>Acetobacterales</taxon>
        <taxon>Acetobacteraceae</taxon>
        <taxon>Plastoroseomonas</taxon>
    </lineage>
</organism>
<accession>A0AAF1K1I9</accession>
<dbReference type="Pfam" id="PF06347">
    <property type="entry name" value="SH3_4"/>
    <property type="match status" value="2"/>
</dbReference>
<sequence length="125" mass="14245">MRAGPGTRFPIEWTYRRRDLPVQIVREFDLWRRIRDRDGQEGWVHQSTLAARRGLVVLGAPGAEVPLRRRAEDNAAPVARLRPGVVGRIRACEGASPWCEAQVGEYRGWLRRAEIYGVGAQEDVR</sequence>
<dbReference type="Gene3D" id="2.30.30.40">
    <property type="entry name" value="SH3 Domains"/>
    <property type="match status" value="1"/>
</dbReference>
<evidence type="ECO:0000313" key="1">
    <source>
        <dbReference type="EMBL" id="MBR0654620.1"/>
    </source>
</evidence>
<dbReference type="EMBL" id="JAAEDH010000004">
    <property type="protein sequence ID" value="MBR0654620.1"/>
    <property type="molecule type" value="Genomic_DNA"/>
</dbReference>
<keyword evidence="2" id="KW-1185">Reference proteome</keyword>
<name>A0AAF1K1I9_9PROT</name>